<protein>
    <submittedName>
        <fullName evidence="2">Uncharacterized protein</fullName>
    </submittedName>
</protein>
<reference evidence="3" key="1">
    <citation type="journal article" date="2019" name="Int. J. Syst. Evol. Microbiol.">
        <title>The Global Catalogue of Microorganisms (GCM) 10K type strain sequencing project: providing services to taxonomists for standard genome sequencing and annotation.</title>
        <authorList>
            <consortium name="The Broad Institute Genomics Platform"/>
            <consortium name="The Broad Institute Genome Sequencing Center for Infectious Disease"/>
            <person name="Wu L."/>
            <person name="Ma J."/>
        </authorList>
    </citation>
    <scope>NUCLEOTIDE SEQUENCE [LARGE SCALE GENOMIC DNA]</scope>
    <source>
        <strain evidence="3">JCM 18126</strain>
    </source>
</reference>
<dbReference type="RefSeq" id="WP_345711922.1">
    <property type="nucleotide sequence ID" value="NZ_BAABIL010000205.1"/>
</dbReference>
<dbReference type="EMBL" id="BAABIL010000205">
    <property type="protein sequence ID" value="GAA4975666.1"/>
    <property type="molecule type" value="Genomic_DNA"/>
</dbReference>
<keyword evidence="3" id="KW-1185">Reference proteome</keyword>
<accession>A0ABP9HQD2</accession>
<comment type="caution">
    <text evidence="2">The sequence shown here is derived from an EMBL/GenBank/DDBJ whole genome shotgun (WGS) entry which is preliminary data.</text>
</comment>
<feature type="transmembrane region" description="Helical" evidence="1">
    <location>
        <begin position="141"/>
        <end position="157"/>
    </location>
</feature>
<evidence type="ECO:0000313" key="2">
    <source>
        <dbReference type="EMBL" id="GAA4975666.1"/>
    </source>
</evidence>
<feature type="transmembrane region" description="Helical" evidence="1">
    <location>
        <begin position="110"/>
        <end position="129"/>
    </location>
</feature>
<feature type="transmembrane region" description="Helical" evidence="1">
    <location>
        <begin position="24"/>
        <end position="41"/>
    </location>
</feature>
<feature type="transmembrane region" description="Helical" evidence="1">
    <location>
        <begin position="190"/>
        <end position="217"/>
    </location>
</feature>
<name>A0ABP9HQD2_9ACTN</name>
<keyword evidence="1" id="KW-0472">Membrane</keyword>
<proteinExistence type="predicted"/>
<keyword evidence="1" id="KW-0812">Transmembrane</keyword>
<organism evidence="2 3">
    <name type="scientific">Kineococcus glutinatus</name>
    <dbReference type="NCBI Taxonomy" id="1070872"/>
    <lineage>
        <taxon>Bacteria</taxon>
        <taxon>Bacillati</taxon>
        <taxon>Actinomycetota</taxon>
        <taxon>Actinomycetes</taxon>
        <taxon>Kineosporiales</taxon>
        <taxon>Kineosporiaceae</taxon>
        <taxon>Kineococcus</taxon>
    </lineage>
</organism>
<evidence type="ECO:0000256" key="1">
    <source>
        <dbReference type="SAM" id="Phobius"/>
    </source>
</evidence>
<evidence type="ECO:0000313" key="3">
    <source>
        <dbReference type="Proteomes" id="UP001501195"/>
    </source>
</evidence>
<feature type="transmembrane region" description="Helical" evidence="1">
    <location>
        <begin position="164"/>
        <end position="184"/>
    </location>
</feature>
<feature type="transmembrane region" description="Helical" evidence="1">
    <location>
        <begin position="48"/>
        <end position="68"/>
    </location>
</feature>
<gene>
    <name evidence="2" type="ORF">GCM10023225_16010</name>
</gene>
<feature type="transmembrane region" description="Helical" evidence="1">
    <location>
        <begin position="74"/>
        <end position="98"/>
    </location>
</feature>
<sequence length="226" mass="23181">MATTTVVLLLWRWAFQPALGEGTGIPWTVLGLVLVVATAWTDRVTRPFAGTATSAAAAGLASVLSGSAGDLGAWVVLDLLHVVSAAAVIAAPASALHLLFSGLPRARRRWAAVVVFLGSSAWVAWMSWWPLDEDSPSASNRLTAGAAATLLLAVVLGELTVRRWFGAVFALCPAVLLAAGPLVASDPLGVIALFVVSAYGAAGCVAAVGVVALARAVRRRLSPAPR</sequence>
<dbReference type="Proteomes" id="UP001501195">
    <property type="component" value="Unassembled WGS sequence"/>
</dbReference>
<keyword evidence="1" id="KW-1133">Transmembrane helix</keyword>